<feature type="region of interest" description="Disordered" evidence="1">
    <location>
        <begin position="79"/>
        <end position="106"/>
    </location>
</feature>
<gene>
    <name evidence="2" type="ORF">NEDG_01396</name>
</gene>
<accession>A0A177EBJ3</accession>
<keyword evidence="3" id="KW-1185">Reference proteome</keyword>
<feature type="compositionally biased region" description="Basic and acidic residues" evidence="1">
    <location>
        <begin position="79"/>
        <end position="89"/>
    </location>
</feature>
<name>A0A177EBJ3_9MICR</name>
<dbReference type="GeneID" id="93647746"/>
<sequence>MTTYTKDYPERSIRIIVNDYVPNDENSKTVVDILGEGKPGIYIVTHVPTPSVIHQPYTPANPYNPGSMFIDPSYFKRDDPNHPFKKYDPDNDELQPPGGPSANYFI</sequence>
<evidence type="ECO:0000313" key="2">
    <source>
        <dbReference type="EMBL" id="OAG29323.1"/>
    </source>
</evidence>
<dbReference type="EMBL" id="LTDL01000041">
    <property type="protein sequence ID" value="OAG29323.1"/>
    <property type="molecule type" value="Genomic_DNA"/>
</dbReference>
<proteinExistence type="predicted"/>
<evidence type="ECO:0000313" key="3">
    <source>
        <dbReference type="Proteomes" id="UP000185944"/>
    </source>
</evidence>
<dbReference type="VEuPathDB" id="MicrosporidiaDB:NEDG_01396"/>
<dbReference type="Proteomes" id="UP000185944">
    <property type="component" value="Unassembled WGS sequence"/>
</dbReference>
<dbReference type="OrthoDB" id="2195494at2759"/>
<dbReference type="RefSeq" id="XP_067544002.1">
    <property type="nucleotide sequence ID" value="XM_067688814.1"/>
</dbReference>
<protein>
    <submittedName>
        <fullName evidence="2">Uncharacterized protein</fullName>
    </submittedName>
</protein>
<dbReference type="AlphaFoldDB" id="A0A177EBJ3"/>
<reference evidence="2 3" key="1">
    <citation type="submission" date="2016-02" db="EMBL/GenBank/DDBJ databases">
        <title>Discovery of a natural microsporidian pathogen with a broad tissue tropism in Caenorhabditis elegans.</title>
        <authorList>
            <person name="Luallen R.J."/>
            <person name="Reinke A.W."/>
            <person name="Tong L."/>
            <person name="Botts M.R."/>
            <person name="Felix M.-A."/>
            <person name="Troemel E.R."/>
        </authorList>
    </citation>
    <scope>NUCLEOTIDE SEQUENCE [LARGE SCALE GENOMIC DNA]</scope>
    <source>
        <strain evidence="2 3">JUm2807</strain>
    </source>
</reference>
<comment type="caution">
    <text evidence="2">The sequence shown here is derived from an EMBL/GenBank/DDBJ whole genome shotgun (WGS) entry which is preliminary data.</text>
</comment>
<organism evidence="2 3">
    <name type="scientific">Nematocida displodere</name>
    <dbReference type="NCBI Taxonomy" id="1805483"/>
    <lineage>
        <taxon>Eukaryota</taxon>
        <taxon>Fungi</taxon>
        <taxon>Fungi incertae sedis</taxon>
        <taxon>Microsporidia</taxon>
        <taxon>Nematocida</taxon>
    </lineage>
</organism>
<evidence type="ECO:0000256" key="1">
    <source>
        <dbReference type="SAM" id="MobiDB-lite"/>
    </source>
</evidence>